<dbReference type="EMBL" id="FUYM01000002">
    <property type="protein sequence ID" value="SKB38502.1"/>
    <property type="molecule type" value="Genomic_DNA"/>
</dbReference>
<accession>A0A1T5ATZ8</accession>
<name>A0A1T5ATZ8_9SPHN</name>
<dbReference type="AlphaFoldDB" id="A0A1T5ATZ8"/>
<proteinExistence type="predicted"/>
<evidence type="ECO:0000259" key="1">
    <source>
        <dbReference type="Pfam" id="PF00501"/>
    </source>
</evidence>
<sequence length="505" mass="55264">MSGLDLAAMLEEHARRWRDRPAVLEMESGRGHDYPAFAGRVRRLAGWLDAAGLKQGDRVVWLGQNSHCVLELLIAAGRLGAMLAILNWRQSEDELRFVLEDLDPQVVVWQPDSLPDTLRAEWQERSCTWLRQDSLDPGCDYETAIAGAAEAAAVAMPSAAPQLLLYTAAFSGRPAAAILTRQALALQALHYAALRDWNHATTYLSATPLFHVATLLDCLATFVVGGRNLFVRQADPADMCAIIAAEKVSDTFILPPTMEKILELGDERPDLSSLRSQPYKPEWNALVTIDDSLWGKRPYGYGQTETMGYATFSALGDPGKGGMGRPSPLVRLAMLDEAGRELPDGEVGEIGVRGWTVSPGYWRRPEINAQRYTADGWRRTNDLGRRESDGTLSFIGPKGRLIKSAAENIYPAEVERCIAQIDGVAEVAVIGTPDPVWMQSVRAIVVPKPGVRIDEAAVIDHCRRTIASYKKPRSVVFADALPRAGAAIDYAALDRLYEGGGYPSG</sequence>
<feature type="domain" description="AMP-binding enzyme C-terminal" evidence="2">
    <location>
        <begin position="413"/>
        <end position="484"/>
    </location>
</feature>
<evidence type="ECO:0000313" key="4">
    <source>
        <dbReference type="Proteomes" id="UP000189818"/>
    </source>
</evidence>
<protein>
    <submittedName>
        <fullName evidence="3">Long-chain acyl-CoA synthetase</fullName>
    </submittedName>
</protein>
<dbReference type="CDD" id="cd17636">
    <property type="entry name" value="PtmA"/>
    <property type="match status" value="1"/>
</dbReference>
<reference evidence="4" key="1">
    <citation type="submission" date="2017-02" db="EMBL/GenBank/DDBJ databases">
        <authorList>
            <person name="Varghese N."/>
            <person name="Submissions S."/>
        </authorList>
    </citation>
    <scope>NUCLEOTIDE SEQUENCE [LARGE SCALE GENOMIC DNA]</scope>
    <source>
        <strain evidence="4">UM2</strain>
    </source>
</reference>
<feature type="domain" description="AMP-dependent synthetase/ligase" evidence="1">
    <location>
        <begin position="10"/>
        <end position="362"/>
    </location>
</feature>
<dbReference type="Gene3D" id="3.30.300.30">
    <property type="match status" value="1"/>
</dbReference>
<keyword evidence="4" id="KW-1185">Reference proteome</keyword>
<evidence type="ECO:0000259" key="2">
    <source>
        <dbReference type="Pfam" id="PF13193"/>
    </source>
</evidence>
<dbReference type="PANTHER" id="PTHR43201">
    <property type="entry name" value="ACYL-COA SYNTHETASE"/>
    <property type="match status" value="1"/>
</dbReference>
<organism evidence="3 4">
    <name type="scientific">Rhizorhabdus histidinilytica</name>
    <dbReference type="NCBI Taxonomy" id="439228"/>
    <lineage>
        <taxon>Bacteria</taxon>
        <taxon>Pseudomonadati</taxon>
        <taxon>Pseudomonadota</taxon>
        <taxon>Alphaproteobacteria</taxon>
        <taxon>Sphingomonadales</taxon>
        <taxon>Sphingomonadaceae</taxon>
        <taxon>Rhizorhabdus</taxon>
    </lineage>
</organism>
<dbReference type="InterPro" id="IPR000873">
    <property type="entry name" value="AMP-dep_synth/lig_dom"/>
</dbReference>
<gene>
    <name evidence="3" type="ORF">SAMN06295920_102231</name>
</gene>
<dbReference type="Gene3D" id="3.40.50.12780">
    <property type="entry name" value="N-terminal domain of ligase-like"/>
    <property type="match status" value="1"/>
</dbReference>
<dbReference type="PANTHER" id="PTHR43201:SF32">
    <property type="entry name" value="2-SUCCINYLBENZOATE--COA LIGASE, CHLOROPLASTIC_PEROXISOMAL"/>
    <property type="match status" value="1"/>
</dbReference>
<dbReference type="Pfam" id="PF00501">
    <property type="entry name" value="AMP-binding"/>
    <property type="match status" value="1"/>
</dbReference>
<dbReference type="GO" id="GO:0006631">
    <property type="term" value="P:fatty acid metabolic process"/>
    <property type="evidence" value="ECO:0007669"/>
    <property type="project" value="TreeGrafter"/>
</dbReference>
<dbReference type="GO" id="GO:0031956">
    <property type="term" value="F:medium-chain fatty acid-CoA ligase activity"/>
    <property type="evidence" value="ECO:0007669"/>
    <property type="project" value="TreeGrafter"/>
</dbReference>
<dbReference type="InterPro" id="IPR025110">
    <property type="entry name" value="AMP-bd_C"/>
</dbReference>
<dbReference type="SUPFAM" id="SSF56801">
    <property type="entry name" value="Acetyl-CoA synthetase-like"/>
    <property type="match status" value="1"/>
</dbReference>
<dbReference type="InterPro" id="IPR045851">
    <property type="entry name" value="AMP-bd_C_sf"/>
</dbReference>
<dbReference type="InterPro" id="IPR042099">
    <property type="entry name" value="ANL_N_sf"/>
</dbReference>
<dbReference type="Pfam" id="PF13193">
    <property type="entry name" value="AMP-binding_C"/>
    <property type="match status" value="1"/>
</dbReference>
<evidence type="ECO:0000313" key="3">
    <source>
        <dbReference type="EMBL" id="SKB38502.1"/>
    </source>
</evidence>
<dbReference type="STRING" id="439228.SAMN06295920_102231"/>
<dbReference type="RefSeq" id="WP_235862597.1">
    <property type="nucleotide sequence ID" value="NZ_FUYM01000002.1"/>
</dbReference>
<dbReference type="Proteomes" id="UP000189818">
    <property type="component" value="Unassembled WGS sequence"/>
</dbReference>